<dbReference type="EMBL" id="QGKX02001347">
    <property type="protein sequence ID" value="KAF3522087.1"/>
    <property type="molecule type" value="Genomic_DNA"/>
</dbReference>
<dbReference type="Proteomes" id="UP000712600">
    <property type="component" value="Unassembled WGS sequence"/>
</dbReference>
<proteinExistence type="predicted"/>
<evidence type="ECO:0000313" key="2">
    <source>
        <dbReference type="EMBL" id="KAF3522087.1"/>
    </source>
</evidence>
<protein>
    <submittedName>
        <fullName evidence="2">Uncharacterized protein</fullName>
    </submittedName>
</protein>
<feature type="signal peptide" evidence="1">
    <location>
        <begin position="1"/>
        <end position="25"/>
    </location>
</feature>
<keyword evidence="1" id="KW-0732">Signal</keyword>
<name>A0A8S9PGX6_BRACR</name>
<reference evidence="2" key="1">
    <citation type="submission" date="2019-12" db="EMBL/GenBank/DDBJ databases">
        <title>Genome sequencing and annotation of Brassica cretica.</title>
        <authorList>
            <person name="Studholme D.J."/>
            <person name="Sarris P."/>
        </authorList>
    </citation>
    <scope>NUCLEOTIDE SEQUENCE</scope>
    <source>
        <strain evidence="2">PFS-109/04</strain>
        <tissue evidence="2">Leaf</tissue>
    </source>
</reference>
<accession>A0A8S9PGX6</accession>
<comment type="caution">
    <text evidence="2">The sequence shown here is derived from an EMBL/GenBank/DDBJ whole genome shotgun (WGS) entry which is preliminary data.</text>
</comment>
<gene>
    <name evidence="2" type="ORF">F2Q69_00050916</name>
</gene>
<feature type="chain" id="PRO_5035816032" evidence="1">
    <location>
        <begin position="26"/>
        <end position="140"/>
    </location>
</feature>
<sequence>MRAGWSRVTSLSNLLLIPPFPFPCAQDWDRAVTIAVQLVTACPVGMLLKGEVLGSKLTSNLIMELKRTHNGGVGIGALQCCEPGTHGAGNSHGAGCHIGACALIDEGPGVEDGPFALTGGSGGWATSSSVKTGSGASTGG</sequence>
<evidence type="ECO:0000256" key="1">
    <source>
        <dbReference type="SAM" id="SignalP"/>
    </source>
</evidence>
<evidence type="ECO:0000313" key="3">
    <source>
        <dbReference type="Proteomes" id="UP000712600"/>
    </source>
</evidence>
<dbReference type="AlphaFoldDB" id="A0A8S9PGX6"/>
<organism evidence="2 3">
    <name type="scientific">Brassica cretica</name>
    <name type="common">Mustard</name>
    <dbReference type="NCBI Taxonomy" id="69181"/>
    <lineage>
        <taxon>Eukaryota</taxon>
        <taxon>Viridiplantae</taxon>
        <taxon>Streptophyta</taxon>
        <taxon>Embryophyta</taxon>
        <taxon>Tracheophyta</taxon>
        <taxon>Spermatophyta</taxon>
        <taxon>Magnoliopsida</taxon>
        <taxon>eudicotyledons</taxon>
        <taxon>Gunneridae</taxon>
        <taxon>Pentapetalae</taxon>
        <taxon>rosids</taxon>
        <taxon>malvids</taxon>
        <taxon>Brassicales</taxon>
        <taxon>Brassicaceae</taxon>
        <taxon>Brassiceae</taxon>
        <taxon>Brassica</taxon>
    </lineage>
</organism>